<evidence type="ECO:0000313" key="2">
    <source>
        <dbReference type="Proteomes" id="UP001145742"/>
    </source>
</evidence>
<name>A0ABQ9D9A3_9PASS</name>
<reference evidence="1" key="1">
    <citation type="submission" date="2019-10" db="EMBL/GenBank/DDBJ databases">
        <authorList>
            <person name="Soares A.E.R."/>
            <person name="Aleixo A."/>
            <person name="Schneider P."/>
            <person name="Miyaki C.Y."/>
            <person name="Schneider M.P."/>
            <person name="Mello C."/>
            <person name="Vasconcelos A.T.R."/>
        </authorList>
    </citation>
    <scope>NUCLEOTIDE SEQUENCE</scope>
    <source>
        <tissue evidence="1">Muscle</tissue>
    </source>
</reference>
<gene>
    <name evidence="1" type="ORF">WISP_69117</name>
</gene>
<organism evidence="1 2">
    <name type="scientific">Willisornis vidua</name>
    <name type="common">Xingu scale-backed antbird</name>
    <dbReference type="NCBI Taxonomy" id="1566151"/>
    <lineage>
        <taxon>Eukaryota</taxon>
        <taxon>Metazoa</taxon>
        <taxon>Chordata</taxon>
        <taxon>Craniata</taxon>
        <taxon>Vertebrata</taxon>
        <taxon>Euteleostomi</taxon>
        <taxon>Archelosauria</taxon>
        <taxon>Archosauria</taxon>
        <taxon>Dinosauria</taxon>
        <taxon>Saurischia</taxon>
        <taxon>Theropoda</taxon>
        <taxon>Coelurosauria</taxon>
        <taxon>Aves</taxon>
        <taxon>Neognathae</taxon>
        <taxon>Neoaves</taxon>
        <taxon>Telluraves</taxon>
        <taxon>Australaves</taxon>
        <taxon>Passeriformes</taxon>
        <taxon>Thamnophilidae</taxon>
        <taxon>Willisornis</taxon>
    </lineage>
</organism>
<proteinExistence type="predicted"/>
<comment type="caution">
    <text evidence="1">The sequence shown here is derived from an EMBL/GenBank/DDBJ whole genome shotgun (WGS) entry which is preliminary data.</text>
</comment>
<dbReference type="PANTHER" id="PTHR33395:SF22">
    <property type="entry name" value="REVERSE TRANSCRIPTASE DOMAIN-CONTAINING PROTEIN"/>
    <property type="match status" value="1"/>
</dbReference>
<accession>A0ABQ9D9A3</accession>
<dbReference type="Proteomes" id="UP001145742">
    <property type="component" value="Unassembled WGS sequence"/>
</dbReference>
<protein>
    <submittedName>
        <fullName evidence="1">Uncharacterized protein</fullName>
    </submittedName>
</protein>
<dbReference type="PANTHER" id="PTHR33395">
    <property type="entry name" value="TRANSCRIPTASE, PUTATIVE-RELATED-RELATED"/>
    <property type="match status" value="1"/>
</dbReference>
<evidence type="ECO:0000313" key="1">
    <source>
        <dbReference type="EMBL" id="KAJ7416719.1"/>
    </source>
</evidence>
<dbReference type="EMBL" id="WHWB01033810">
    <property type="protein sequence ID" value="KAJ7416719.1"/>
    <property type="molecule type" value="Genomic_DNA"/>
</dbReference>
<keyword evidence="2" id="KW-1185">Reference proteome</keyword>
<sequence length="209" mass="23652">MELFLGMNEPPNESLQVRIKDRTGKLMRIGVLLNLLFINEETLIGDVKAKGSCGSFGFSFRRGGGFDSVLGIWHFASSTQDSSFDCRDHEMATFRTLRTGRRVKSKNMTQNFSRDVFDLFDNLLGRVPKVIFEWSWDSKEVPADWNLANIVLVFKKGKENPGNYRLVNLTSVPDTEIPKVLMEKIILGSVGKHLKVNAVIGHSQHSFMK</sequence>